<dbReference type="EMBL" id="JAIWYP010000009">
    <property type="protein sequence ID" value="KAH3771167.1"/>
    <property type="molecule type" value="Genomic_DNA"/>
</dbReference>
<evidence type="ECO:0000313" key="3">
    <source>
        <dbReference type="Proteomes" id="UP000828390"/>
    </source>
</evidence>
<evidence type="ECO:0000313" key="2">
    <source>
        <dbReference type="EMBL" id="KAH3771167.1"/>
    </source>
</evidence>
<dbReference type="Proteomes" id="UP000828390">
    <property type="component" value="Unassembled WGS sequence"/>
</dbReference>
<name>A0A9D4E3Q0_DREPO</name>
<protein>
    <submittedName>
        <fullName evidence="2">Uncharacterized protein</fullName>
    </submittedName>
</protein>
<organism evidence="2 3">
    <name type="scientific">Dreissena polymorpha</name>
    <name type="common">Zebra mussel</name>
    <name type="synonym">Mytilus polymorpha</name>
    <dbReference type="NCBI Taxonomy" id="45954"/>
    <lineage>
        <taxon>Eukaryota</taxon>
        <taxon>Metazoa</taxon>
        <taxon>Spiralia</taxon>
        <taxon>Lophotrochozoa</taxon>
        <taxon>Mollusca</taxon>
        <taxon>Bivalvia</taxon>
        <taxon>Autobranchia</taxon>
        <taxon>Heteroconchia</taxon>
        <taxon>Euheterodonta</taxon>
        <taxon>Imparidentia</taxon>
        <taxon>Neoheterodontei</taxon>
        <taxon>Myida</taxon>
        <taxon>Dreissenoidea</taxon>
        <taxon>Dreissenidae</taxon>
        <taxon>Dreissena</taxon>
    </lineage>
</organism>
<accession>A0A9D4E3Q0</accession>
<comment type="caution">
    <text evidence="2">The sequence shown here is derived from an EMBL/GenBank/DDBJ whole genome shotgun (WGS) entry which is preliminary data.</text>
</comment>
<gene>
    <name evidence="2" type="ORF">DPMN_172469</name>
</gene>
<reference evidence="2" key="1">
    <citation type="journal article" date="2019" name="bioRxiv">
        <title>The Genome of the Zebra Mussel, Dreissena polymorpha: A Resource for Invasive Species Research.</title>
        <authorList>
            <person name="McCartney M.A."/>
            <person name="Auch B."/>
            <person name="Kono T."/>
            <person name="Mallez S."/>
            <person name="Zhang Y."/>
            <person name="Obille A."/>
            <person name="Becker A."/>
            <person name="Abrahante J.E."/>
            <person name="Garbe J."/>
            <person name="Badalamenti J.P."/>
            <person name="Herman A."/>
            <person name="Mangelson H."/>
            <person name="Liachko I."/>
            <person name="Sullivan S."/>
            <person name="Sone E.D."/>
            <person name="Koren S."/>
            <person name="Silverstein K.A.T."/>
            <person name="Beckman K.B."/>
            <person name="Gohl D.M."/>
        </authorList>
    </citation>
    <scope>NUCLEOTIDE SEQUENCE</scope>
    <source>
        <strain evidence="2">Duluth1</strain>
        <tissue evidence="2">Whole animal</tissue>
    </source>
</reference>
<dbReference type="AlphaFoldDB" id="A0A9D4E3Q0"/>
<feature type="region of interest" description="Disordered" evidence="1">
    <location>
        <begin position="1"/>
        <end position="39"/>
    </location>
</feature>
<sequence length="56" mass="6510">MEKGEDRPPGSRQAEEHHLHQDQHHHPYMYQTGETAQVGGDIRKLKASLVSREQDY</sequence>
<keyword evidence="3" id="KW-1185">Reference proteome</keyword>
<feature type="compositionally biased region" description="Basic and acidic residues" evidence="1">
    <location>
        <begin position="1"/>
        <end position="25"/>
    </location>
</feature>
<reference evidence="2" key="2">
    <citation type="submission" date="2020-11" db="EMBL/GenBank/DDBJ databases">
        <authorList>
            <person name="McCartney M.A."/>
            <person name="Auch B."/>
            <person name="Kono T."/>
            <person name="Mallez S."/>
            <person name="Becker A."/>
            <person name="Gohl D.M."/>
            <person name="Silverstein K.A.T."/>
            <person name="Koren S."/>
            <person name="Bechman K.B."/>
            <person name="Herman A."/>
            <person name="Abrahante J.E."/>
            <person name="Garbe J."/>
        </authorList>
    </citation>
    <scope>NUCLEOTIDE SEQUENCE</scope>
    <source>
        <strain evidence="2">Duluth1</strain>
        <tissue evidence="2">Whole animal</tissue>
    </source>
</reference>
<proteinExistence type="predicted"/>
<evidence type="ECO:0000256" key="1">
    <source>
        <dbReference type="SAM" id="MobiDB-lite"/>
    </source>
</evidence>